<reference evidence="2 3" key="1">
    <citation type="submission" date="2023-08" db="EMBL/GenBank/DDBJ databases">
        <title>The draft genome sequence of Paracraurococcus sp. LOR1-02.</title>
        <authorList>
            <person name="Kingkaew E."/>
            <person name="Tanasupawat S."/>
        </authorList>
    </citation>
    <scope>NUCLEOTIDE SEQUENCE [LARGE SCALE GENOMIC DNA]</scope>
    <source>
        <strain evidence="2 3">LOR1-02</strain>
    </source>
</reference>
<accession>A0ABT9E916</accession>
<name>A0ABT9E916_9PROT</name>
<dbReference type="Proteomes" id="UP001243009">
    <property type="component" value="Unassembled WGS sequence"/>
</dbReference>
<protein>
    <submittedName>
        <fullName evidence="2">DUF6152 family protein</fullName>
    </submittedName>
</protein>
<comment type="caution">
    <text evidence="2">The sequence shown here is derived from an EMBL/GenBank/DDBJ whole genome shotgun (WGS) entry which is preliminary data.</text>
</comment>
<evidence type="ECO:0000313" key="2">
    <source>
        <dbReference type="EMBL" id="MDO9712697.1"/>
    </source>
</evidence>
<organism evidence="2 3">
    <name type="scientific">Paracraurococcus lichenis</name>
    <dbReference type="NCBI Taxonomy" id="3064888"/>
    <lineage>
        <taxon>Bacteria</taxon>
        <taxon>Pseudomonadati</taxon>
        <taxon>Pseudomonadota</taxon>
        <taxon>Alphaproteobacteria</taxon>
        <taxon>Acetobacterales</taxon>
        <taxon>Roseomonadaceae</taxon>
        <taxon>Paracraurococcus</taxon>
    </lineage>
</organism>
<dbReference type="Pfam" id="PF19649">
    <property type="entry name" value="DUF6152"/>
    <property type="match status" value="1"/>
</dbReference>
<sequence>MGAHRFMDAVGAGLLAVLLGASSAAAHHGWSWAEGEQSELRGTVREVYVGYPHPTLRVETPTDGIWTVELSNPGQTARAGFSDASARAGDRVVAIGNRSLTQGERRMKAVRITVGERTYDIYPDRIRDN</sequence>
<dbReference type="RefSeq" id="WP_305107552.1">
    <property type="nucleotide sequence ID" value="NZ_JAUTWS010000055.1"/>
</dbReference>
<evidence type="ECO:0000313" key="3">
    <source>
        <dbReference type="Proteomes" id="UP001243009"/>
    </source>
</evidence>
<feature type="signal peptide" evidence="1">
    <location>
        <begin position="1"/>
        <end position="26"/>
    </location>
</feature>
<feature type="chain" id="PRO_5047178356" evidence="1">
    <location>
        <begin position="27"/>
        <end position="129"/>
    </location>
</feature>
<gene>
    <name evidence="2" type="ORF">Q7A36_30460</name>
</gene>
<evidence type="ECO:0000256" key="1">
    <source>
        <dbReference type="SAM" id="SignalP"/>
    </source>
</evidence>
<keyword evidence="1" id="KW-0732">Signal</keyword>
<keyword evidence="3" id="KW-1185">Reference proteome</keyword>
<proteinExistence type="predicted"/>
<dbReference type="EMBL" id="JAUTWS010000055">
    <property type="protein sequence ID" value="MDO9712697.1"/>
    <property type="molecule type" value="Genomic_DNA"/>
</dbReference>
<dbReference type="InterPro" id="IPR046150">
    <property type="entry name" value="DUF6152"/>
</dbReference>